<accession>A0ABR3A3I9</accession>
<comment type="similarity">
    <text evidence="1 2 3">Belongs to the cullin family.</text>
</comment>
<organism evidence="5 6">
    <name type="scientific">Marasmius tenuissimus</name>
    <dbReference type="NCBI Taxonomy" id="585030"/>
    <lineage>
        <taxon>Eukaryota</taxon>
        <taxon>Fungi</taxon>
        <taxon>Dikarya</taxon>
        <taxon>Basidiomycota</taxon>
        <taxon>Agaricomycotina</taxon>
        <taxon>Agaricomycetes</taxon>
        <taxon>Agaricomycetidae</taxon>
        <taxon>Agaricales</taxon>
        <taxon>Marasmiineae</taxon>
        <taxon>Marasmiaceae</taxon>
        <taxon>Marasmius</taxon>
    </lineage>
</organism>
<evidence type="ECO:0000256" key="1">
    <source>
        <dbReference type="ARBA" id="ARBA00006019"/>
    </source>
</evidence>
<evidence type="ECO:0000259" key="4">
    <source>
        <dbReference type="PROSITE" id="PS50069"/>
    </source>
</evidence>
<dbReference type="Gene3D" id="1.20.1310.10">
    <property type="entry name" value="Cullin Repeats"/>
    <property type="match status" value="4"/>
</dbReference>
<name>A0ABR3A3I9_9AGAR</name>
<evidence type="ECO:0000256" key="3">
    <source>
        <dbReference type="RuleBase" id="RU003829"/>
    </source>
</evidence>
<dbReference type="InterPro" id="IPR016159">
    <property type="entry name" value="Cullin_repeat-like_dom_sf"/>
</dbReference>
<dbReference type="SUPFAM" id="SSF74788">
    <property type="entry name" value="Cullin repeat-like"/>
    <property type="match status" value="1"/>
</dbReference>
<keyword evidence="6" id="KW-1185">Reference proteome</keyword>
<protein>
    <recommendedName>
        <fullName evidence="4">Cullin family profile domain-containing protein</fullName>
    </recommendedName>
</protein>
<sequence length="800" mass="90993">MLNVFHILELPKHGNGLSTTSASAVNALDIGSASPPRKVMRLNTDVDIATASRARAKSNGVVNMKILGNLPSQPKPTDQSDRKLIKKFMQAVLNREERPLLETYTKTSNRCRAFVLKQSGAALYEDLKQELEGCNVRLVIELRSPDLKRGIDWIKLFVEICDWFHYQVNVLCSTLAFLDQAYVPTVKGTLNIHDLAFAMFNARILQDQALVTCTKESLQSWSSDFERKFGQKHTDRESVAKLFAHLQLHGEYPRFEVMYKEITQFYYTGESENKAQELAHEPERFLKHIISRIASEVERSKDVFPAMSWKLIQETTEQSLMKGRAEWLATKVVPQYLDSKDMDGLASMYQLYTRIGQTKVLCASFRRYFEECVKSIVLDTEATMVDNLLSNKALGETTIKTAFLITPVPEAAASTSTPPSKKPDEDFVHALNDAFSTGFKACRKKPAEALAKHLDKVLRKGQGGQSDAEYTAILDSVLALYRYSDDKDVFRRFYHRQLAKRLLLGKSASDAFEKALLKKLRDNYDAEFDQAQNMFTDLALARDMMNEYHGRLSEDSLGRNLFVTVLQTSAWPFASPKDAITLPQDLQAELAAYDGYYREKHKNRSLTWDHSLGTMSLKGRFKAAPKELSVSLYQGVVLLLFNDGVELSYEEIKEATLMEDDDLCRTLQSLACGKKRVLKKTPHGPDVNDGDKFHFNVDFVDPRSKIHINSIQAKVSVQESVKTNLDIDGDRKHVIDAAVVRIMKAKKEMMFELMVNETIEAVQKHFKPEVAMIKKRIDSLVEDEYLERDAKDKNKFRYLA</sequence>
<dbReference type="PROSITE" id="PS50069">
    <property type="entry name" value="CULLIN_2"/>
    <property type="match status" value="1"/>
</dbReference>
<dbReference type="InterPro" id="IPR001373">
    <property type="entry name" value="Cullin_N"/>
</dbReference>
<dbReference type="SUPFAM" id="SSF46785">
    <property type="entry name" value="Winged helix' DNA-binding domain"/>
    <property type="match status" value="1"/>
</dbReference>
<proteinExistence type="inferred from homology"/>
<dbReference type="InterPro" id="IPR019559">
    <property type="entry name" value="Cullin_neddylation_domain"/>
</dbReference>
<dbReference type="InterPro" id="IPR036390">
    <property type="entry name" value="WH_DNA-bd_sf"/>
</dbReference>
<dbReference type="SMART" id="SM00182">
    <property type="entry name" value="CULLIN"/>
    <property type="match status" value="1"/>
</dbReference>
<reference evidence="5 6" key="1">
    <citation type="submission" date="2024-05" db="EMBL/GenBank/DDBJ databases">
        <title>A draft genome resource for the thread blight pathogen Marasmius tenuissimus strain MS-2.</title>
        <authorList>
            <person name="Yulfo-Soto G.E."/>
            <person name="Baruah I.K."/>
            <person name="Amoako-Attah I."/>
            <person name="Bukari Y."/>
            <person name="Meinhardt L.W."/>
            <person name="Bailey B.A."/>
            <person name="Cohen S.P."/>
        </authorList>
    </citation>
    <scope>NUCLEOTIDE SEQUENCE [LARGE SCALE GENOMIC DNA]</scope>
    <source>
        <strain evidence="5 6">MS-2</strain>
    </source>
</reference>
<evidence type="ECO:0000313" key="6">
    <source>
        <dbReference type="Proteomes" id="UP001437256"/>
    </source>
</evidence>
<dbReference type="InterPro" id="IPR036388">
    <property type="entry name" value="WH-like_DNA-bd_sf"/>
</dbReference>
<dbReference type="PANTHER" id="PTHR11932">
    <property type="entry name" value="CULLIN"/>
    <property type="match status" value="1"/>
</dbReference>
<feature type="domain" description="Cullin family profile" evidence="4">
    <location>
        <begin position="445"/>
        <end position="671"/>
    </location>
</feature>
<dbReference type="EMBL" id="JBBXMP010000021">
    <property type="protein sequence ID" value="KAL0068060.1"/>
    <property type="molecule type" value="Genomic_DNA"/>
</dbReference>
<dbReference type="Gene3D" id="1.10.10.10">
    <property type="entry name" value="Winged helix-like DNA-binding domain superfamily/Winged helix DNA-binding domain"/>
    <property type="match status" value="1"/>
</dbReference>
<dbReference type="Pfam" id="PF10557">
    <property type="entry name" value="Cullin_Nedd8"/>
    <property type="match status" value="1"/>
</dbReference>
<dbReference type="InterPro" id="IPR016158">
    <property type="entry name" value="Cullin_homology"/>
</dbReference>
<dbReference type="Pfam" id="PF26557">
    <property type="entry name" value="Cullin_AB"/>
    <property type="match status" value="1"/>
</dbReference>
<dbReference type="SUPFAM" id="SSF75632">
    <property type="entry name" value="Cullin homology domain"/>
    <property type="match status" value="1"/>
</dbReference>
<dbReference type="Gene3D" id="3.30.230.130">
    <property type="entry name" value="Cullin, Chain C, Domain 2"/>
    <property type="match status" value="1"/>
</dbReference>
<dbReference type="Pfam" id="PF00888">
    <property type="entry name" value="Cullin"/>
    <property type="match status" value="1"/>
</dbReference>
<evidence type="ECO:0000256" key="2">
    <source>
        <dbReference type="PROSITE-ProRule" id="PRU00330"/>
    </source>
</evidence>
<evidence type="ECO:0000313" key="5">
    <source>
        <dbReference type="EMBL" id="KAL0068060.1"/>
    </source>
</evidence>
<dbReference type="Proteomes" id="UP001437256">
    <property type="component" value="Unassembled WGS sequence"/>
</dbReference>
<comment type="caution">
    <text evidence="5">The sequence shown here is derived from an EMBL/GenBank/DDBJ whole genome shotgun (WGS) entry which is preliminary data.</text>
</comment>
<dbReference type="InterPro" id="IPR036317">
    <property type="entry name" value="Cullin_homology_sf"/>
</dbReference>
<dbReference type="InterPro" id="IPR059120">
    <property type="entry name" value="Cullin-like_AB"/>
</dbReference>
<gene>
    <name evidence="5" type="ORF">AAF712_004964</name>
</gene>
<dbReference type="SMART" id="SM00884">
    <property type="entry name" value="Cullin_Nedd8"/>
    <property type="match status" value="1"/>
</dbReference>
<dbReference type="InterPro" id="IPR045093">
    <property type="entry name" value="Cullin"/>
</dbReference>